<protein>
    <submittedName>
        <fullName evidence="1">Uncharacterized protein</fullName>
    </submittedName>
</protein>
<proteinExistence type="predicted"/>
<accession>A0AAJ5YVC3</accession>
<dbReference type="EMBL" id="CP119947">
    <property type="protein sequence ID" value="WFD00442.1"/>
    <property type="molecule type" value="Genomic_DNA"/>
</dbReference>
<gene>
    <name evidence="1" type="ORF">MYAM1_003191</name>
</gene>
<name>A0AAJ5YVC3_9BASI</name>
<organism evidence="1 2">
    <name type="scientific">Malassezia yamatoensis</name>
    <dbReference type="NCBI Taxonomy" id="253288"/>
    <lineage>
        <taxon>Eukaryota</taxon>
        <taxon>Fungi</taxon>
        <taxon>Dikarya</taxon>
        <taxon>Basidiomycota</taxon>
        <taxon>Ustilaginomycotina</taxon>
        <taxon>Malasseziomycetes</taxon>
        <taxon>Malasseziales</taxon>
        <taxon>Malasseziaceae</taxon>
        <taxon>Malassezia</taxon>
    </lineage>
</organism>
<dbReference type="AlphaFoldDB" id="A0AAJ5YVC3"/>
<reference evidence="1 2" key="1">
    <citation type="submission" date="2023-03" db="EMBL/GenBank/DDBJ databases">
        <title>Mating type loci evolution in Malassezia.</title>
        <authorList>
            <person name="Coelho M.A."/>
        </authorList>
    </citation>
    <scope>NUCLEOTIDE SEQUENCE [LARGE SCALE GENOMIC DNA]</scope>
    <source>
        <strain evidence="1 2">CBS 9725</strain>
    </source>
</reference>
<dbReference type="Proteomes" id="UP001219567">
    <property type="component" value="Chromosome 5"/>
</dbReference>
<sequence>MVKVELNDQTRETIIPHLKQLIENVNKGGVPAYEKEVSRLQASKDMYHEKGNDSGSWEDEQFYNILINLNHNEKVQRSIGTAQHRDELIHALEKELNRLEQQ</sequence>
<evidence type="ECO:0000313" key="1">
    <source>
        <dbReference type="EMBL" id="WFD00442.1"/>
    </source>
</evidence>
<keyword evidence="2" id="KW-1185">Reference proteome</keyword>
<evidence type="ECO:0000313" key="2">
    <source>
        <dbReference type="Proteomes" id="UP001219567"/>
    </source>
</evidence>